<name>A0A0S2FED1_LYSAN</name>
<sequence>MRCAAKARCADNVAASTDHTQGLVLDPSLSRLASLLPLAARLLGRSGASRDRDNDGLGKHDASIRLPPRPITQGLVLDPSLSRLASLLPLAARLLGRSGASRDRDNDGLGKHDAPITLPPRPITQGLVLDPSLSRLASLLPLAARLLGRSGASRDRDNDGLGKHDAPIRLPPRPITQGSVLDPSPVATRVAPTPLLRGSWAGAARAATAITMGWGSTMRR</sequence>
<dbReference type="AlphaFoldDB" id="A0A0S2FED1"/>
<dbReference type="PATRIC" id="fig|84531.8.peg.3791"/>
<dbReference type="EMBL" id="CP011129">
    <property type="protein sequence ID" value="ALN81896.1"/>
    <property type="molecule type" value="Genomic_DNA"/>
</dbReference>
<evidence type="ECO:0000313" key="3">
    <source>
        <dbReference type="Proteomes" id="UP000060787"/>
    </source>
</evidence>
<evidence type="ECO:0000256" key="1">
    <source>
        <dbReference type="SAM" id="MobiDB-lite"/>
    </source>
</evidence>
<feature type="region of interest" description="Disordered" evidence="1">
    <location>
        <begin position="151"/>
        <end position="185"/>
    </location>
</feature>
<dbReference type="Proteomes" id="UP000060787">
    <property type="component" value="Chromosome"/>
</dbReference>
<accession>A0A0S2FED1</accession>
<feature type="compositionally biased region" description="Basic and acidic residues" evidence="1">
    <location>
        <begin position="100"/>
        <end position="114"/>
    </location>
</feature>
<dbReference type="KEGG" id="lab:LA76x_3774"/>
<feature type="compositionally biased region" description="Basic and acidic residues" evidence="1">
    <location>
        <begin position="152"/>
        <end position="167"/>
    </location>
</feature>
<dbReference type="STRING" id="84531.LA76x_3774"/>
<organism evidence="2 3">
    <name type="scientific">Lysobacter antibioticus</name>
    <dbReference type="NCBI Taxonomy" id="84531"/>
    <lineage>
        <taxon>Bacteria</taxon>
        <taxon>Pseudomonadati</taxon>
        <taxon>Pseudomonadota</taxon>
        <taxon>Gammaproteobacteria</taxon>
        <taxon>Lysobacterales</taxon>
        <taxon>Lysobacteraceae</taxon>
        <taxon>Lysobacter</taxon>
    </lineage>
</organism>
<protein>
    <submittedName>
        <fullName evidence="2">Uncharacterized protein</fullName>
    </submittedName>
</protein>
<feature type="region of interest" description="Disordered" evidence="1">
    <location>
        <begin position="99"/>
        <end position="122"/>
    </location>
</feature>
<keyword evidence="3" id="KW-1185">Reference proteome</keyword>
<evidence type="ECO:0000313" key="2">
    <source>
        <dbReference type="EMBL" id="ALN81896.1"/>
    </source>
</evidence>
<gene>
    <name evidence="2" type="ORF">LA76x_3774</name>
</gene>
<reference evidence="2 3" key="1">
    <citation type="journal article" date="2015" name="BMC Genomics">
        <title>Comparative genomics and metabolic profiling of the genus Lysobacter.</title>
        <authorList>
            <person name="de Bruijn I."/>
            <person name="Cheng X."/>
            <person name="de Jager V."/>
            <person name="Exposito R.G."/>
            <person name="Watrous J."/>
            <person name="Patel N."/>
            <person name="Postma J."/>
            <person name="Dorrestein P.C."/>
            <person name="Kobayashi D."/>
            <person name="Raaijmakers J.M."/>
        </authorList>
    </citation>
    <scope>NUCLEOTIDE SEQUENCE [LARGE SCALE GENOMIC DNA]</scope>
    <source>
        <strain evidence="2 3">76</strain>
    </source>
</reference>
<proteinExistence type="predicted"/>